<dbReference type="InterPro" id="IPR036390">
    <property type="entry name" value="WH_DNA-bd_sf"/>
</dbReference>
<dbReference type="Gene3D" id="1.10.10.10">
    <property type="entry name" value="Winged helix-like DNA-binding domain superfamily/Winged helix DNA-binding domain"/>
    <property type="match status" value="1"/>
</dbReference>
<name>A0ABU7J1U3_9GAMM</name>
<evidence type="ECO:0000256" key="5">
    <source>
        <dbReference type="SAM" id="Coils"/>
    </source>
</evidence>
<evidence type="ECO:0000256" key="1">
    <source>
        <dbReference type="ARBA" id="ARBA00009437"/>
    </source>
</evidence>
<dbReference type="PANTHER" id="PTHR30126:SF91">
    <property type="entry name" value="LYSR FAMILY TRANSCRIPTIONAL REGULATOR"/>
    <property type="match status" value="1"/>
</dbReference>
<evidence type="ECO:0000256" key="2">
    <source>
        <dbReference type="ARBA" id="ARBA00023015"/>
    </source>
</evidence>
<dbReference type="PROSITE" id="PS50931">
    <property type="entry name" value="HTH_LYSR"/>
    <property type="match status" value="1"/>
</dbReference>
<dbReference type="PANTHER" id="PTHR30126">
    <property type="entry name" value="HTH-TYPE TRANSCRIPTIONAL REGULATOR"/>
    <property type="match status" value="1"/>
</dbReference>
<reference evidence="7 8" key="1">
    <citation type="submission" date="2023-07" db="EMBL/GenBank/DDBJ databases">
        <title>Alkalimonas sp., MEB108 novel, alkaliphilic bacterium isolated from Lonar Lake, India.</title>
        <authorList>
            <person name="Joshi A."/>
            <person name="Thite S."/>
        </authorList>
    </citation>
    <scope>NUCLEOTIDE SEQUENCE [LARGE SCALE GENOMIC DNA]</scope>
    <source>
        <strain evidence="7 8">MEB108</strain>
    </source>
</reference>
<dbReference type="EMBL" id="JAUHLI010000001">
    <property type="protein sequence ID" value="MEE1999975.1"/>
    <property type="molecule type" value="Genomic_DNA"/>
</dbReference>
<dbReference type="InterPro" id="IPR000847">
    <property type="entry name" value="LysR_HTH_N"/>
</dbReference>
<dbReference type="SUPFAM" id="SSF46785">
    <property type="entry name" value="Winged helix' DNA-binding domain"/>
    <property type="match status" value="1"/>
</dbReference>
<dbReference type="Gene3D" id="3.40.190.290">
    <property type="match status" value="1"/>
</dbReference>
<evidence type="ECO:0000259" key="6">
    <source>
        <dbReference type="PROSITE" id="PS50931"/>
    </source>
</evidence>
<dbReference type="CDD" id="cd05466">
    <property type="entry name" value="PBP2_LTTR_substrate"/>
    <property type="match status" value="1"/>
</dbReference>
<evidence type="ECO:0000256" key="4">
    <source>
        <dbReference type="ARBA" id="ARBA00023163"/>
    </source>
</evidence>
<proteinExistence type="inferred from homology"/>
<dbReference type="InterPro" id="IPR036388">
    <property type="entry name" value="WH-like_DNA-bd_sf"/>
</dbReference>
<comment type="similarity">
    <text evidence="1">Belongs to the LysR transcriptional regulatory family.</text>
</comment>
<keyword evidence="8" id="KW-1185">Reference proteome</keyword>
<evidence type="ECO:0000313" key="7">
    <source>
        <dbReference type="EMBL" id="MEE1999975.1"/>
    </source>
</evidence>
<keyword evidence="4" id="KW-0804">Transcription</keyword>
<protein>
    <submittedName>
        <fullName evidence="7">LysR family transcriptional regulator</fullName>
    </submittedName>
</protein>
<evidence type="ECO:0000256" key="3">
    <source>
        <dbReference type="ARBA" id="ARBA00023125"/>
    </source>
</evidence>
<accession>A0ABU7J1U3</accession>
<dbReference type="InterPro" id="IPR005119">
    <property type="entry name" value="LysR_subst-bd"/>
</dbReference>
<keyword evidence="2" id="KW-0805">Transcription regulation</keyword>
<dbReference type="Proteomes" id="UP001336314">
    <property type="component" value="Unassembled WGS sequence"/>
</dbReference>
<organism evidence="7 8">
    <name type="scientific">Alkalimonas cellulosilytica</name>
    <dbReference type="NCBI Taxonomy" id="3058395"/>
    <lineage>
        <taxon>Bacteria</taxon>
        <taxon>Pseudomonadati</taxon>
        <taxon>Pseudomonadota</taxon>
        <taxon>Gammaproteobacteria</taxon>
        <taxon>Alkalimonas</taxon>
    </lineage>
</organism>
<feature type="domain" description="HTH lysR-type" evidence="6">
    <location>
        <begin position="2"/>
        <end position="59"/>
    </location>
</feature>
<evidence type="ECO:0000313" key="8">
    <source>
        <dbReference type="Proteomes" id="UP001336314"/>
    </source>
</evidence>
<dbReference type="SUPFAM" id="SSF53850">
    <property type="entry name" value="Periplasmic binding protein-like II"/>
    <property type="match status" value="1"/>
</dbReference>
<dbReference type="Pfam" id="PF00126">
    <property type="entry name" value="HTH_1"/>
    <property type="match status" value="1"/>
</dbReference>
<sequence>MLSLEQIRMFVIAAEEGSFSACARKTGKVQSAVSHGINTLELDLNLELFDRSSRNPRLTPAGERLLRQARALLQQADELEKTAQAIDKEQETRFTIALDDGLLLPQVFTLLKQLEERFPTLELELLTLPSTDMAAVVRSGEVQLGVMFSEVEAAKTTDFCFVGQLEMIAVCHANYPLATLEHISISTLLPYRQIAVRGKDKRESSLLLSIASKVWWCSGYSEALSLVERQLGWAYLPRFMAQHLLDNGQLHRMKLAIDHVTWSVPVDLIFSKGEPHGPVFSWLLEELKKLYASLTRD</sequence>
<dbReference type="Pfam" id="PF03466">
    <property type="entry name" value="LysR_substrate"/>
    <property type="match status" value="1"/>
</dbReference>
<keyword evidence="5" id="KW-0175">Coiled coil</keyword>
<comment type="caution">
    <text evidence="7">The sequence shown here is derived from an EMBL/GenBank/DDBJ whole genome shotgun (WGS) entry which is preliminary data.</text>
</comment>
<gene>
    <name evidence="7" type="ORF">QWY20_00785</name>
</gene>
<keyword evidence="3" id="KW-0238">DNA-binding</keyword>
<feature type="coiled-coil region" evidence="5">
    <location>
        <begin position="62"/>
        <end position="89"/>
    </location>
</feature>
<dbReference type="RefSeq" id="WP_330127133.1">
    <property type="nucleotide sequence ID" value="NZ_JAUHLI010000001.1"/>
</dbReference>